<reference evidence="2 3" key="1">
    <citation type="submission" date="2018-12" db="EMBL/GenBank/DDBJ databases">
        <authorList>
            <consortium name="Pathogen Informatics"/>
        </authorList>
    </citation>
    <scope>NUCLEOTIDE SEQUENCE [LARGE SCALE GENOMIC DNA]</scope>
    <source>
        <strain evidence="2 3">NCTC13354</strain>
    </source>
</reference>
<dbReference type="Pfam" id="PF13443">
    <property type="entry name" value="HTH_26"/>
    <property type="match status" value="1"/>
</dbReference>
<evidence type="ECO:0000313" key="2">
    <source>
        <dbReference type="EMBL" id="VEI13251.1"/>
    </source>
</evidence>
<keyword evidence="3" id="KW-1185">Reference proteome</keyword>
<evidence type="ECO:0000259" key="1">
    <source>
        <dbReference type="PROSITE" id="PS50943"/>
    </source>
</evidence>
<gene>
    <name evidence="2" type="ORF">NCTC13354_00962</name>
</gene>
<evidence type="ECO:0000313" key="3">
    <source>
        <dbReference type="Proteomes" id="UP000269542"/>
    </source>
</evidence>
<dbReference type="RefSeq" id="WP_126416389.1">
    <property type="nucleotide sequence ID" value="NZ_LR134476.1"/>
</dbReference>
<dbReference type="CDD" id="cd00093">
    <property type="entry name" value="HTH_XRE"/>
    <property type="match status" value="1"/>
</dbReference>
<name>A0A448PE85_9ACTO</name>
<dbReference type="Gene3D" id="1.10.260.40">
    <property type="entry name" value="lambda repressor-like DNA-binding domains"/>
    <property type="match status" value="1"/>
</dbReference>
<dbReference type="InterPro" id="IPR010982">
    <property type="entry name" value="Lambda_DNA-bd_dom_sf"/>
</dbReference>
<dbReference type="SUPFAM" id="SSF47413">
    <property type="entry name" value="lambda repressor-like DNA-binding domains"/>
    <property type="match status" value="1"/>
</dbReference>
<dbReference type="Proteomes" id="UP000269542">
    <property type="component" value="Chromosome"/>
</dbReference>
<protein>
    <submittedName>
        <fullName evidence="2">Helix-turn-helix</fullName>
    </submittedName>
</protein>
<dbReference type="GO" id="GO:0003677">
    <property type="term" value="F:DNA binding"/>
    <property type="evidence" value="ECO:0007669"/>
    <property type="project" value="InterPro"/>
</dbReference>
<sequence length="148" mass="16701">MSSTFPEPWKTLADRVGITSYGQLAERSGLSRPTVYSAVSGRSARPQLKTLAGLAEAFRISTEELLDILGRPAREEVEEYRPPEEAALLTRREREAVDEIIRLLIKARQQNTTNDVDAYLTEADAKRTLFEAHEWDMAARHKNENSGQ</sequence>
<dbReference type="OrthoDB" id="3210663at2"/>
<accession>A0A448PE85</accession>
<proteinExistence type="predicted"/>
<dbReference type="KEGG" id="tbw:NCTC13354_00962"/>
<dbReference type="AlphaFoldDB" id="A0A448PE85"/>
<dbReference type="SMART" id="SM00530">
    <property type="entry name" value="HTH_XRE"/>
    <property type="match status" value="1"/>
</dbReference>
<dbReference type="PROSITE" id="PS50943">
    <property type="entry name" value="HTH_CROC1"/>
    <property type="match status" value="1"/>
</dbReference>
<dbReference type="EMBL" id="LR134476">
    <property type="protein sequence ID" value="VEI13251.1"/>
    <property type="molecule type" value="Genomic_DNA"/>
</dbReference>
<dbReference type="InterPro" id="IPR001387">
    <property type="entry name" value="Cro/C1-type_HTH"/>
</dbReference>
<organism evidence="2 3">
    <name type="scientific">Trueperella bialowiezensis</name>
    <dbReference type="NCBI Taxonomy" id="312285"/>
    <lineage>
        <taxon>Bacteria</taxon>
        <taxon>Bacillati</taxon>
        <taxon>Actinomycetota</taxon>
        <taxon>Actinomycetes</taxon>
        <taxon>Actinomycetales</taxon>
        <taxon>Actinomycetaceae</taxon>
        <taxon>Trueperella</taxon>
    </lineage>
</organism>
<feature type="domain" description="HTH cro/C1-type" evidence="1">
    <location>
        <begin position="23"/>
        <end position="65"/>
    </location>
</feature>